<feature type="binding site" evidence="8">
    <location>
        <position position="70"/>
    </location>
    <ligand>
        <name>substrate</name>
    </ligand>
</feature>
<dbReference type="EC" id="4.3.99.3" evidence="8"/>
<evidence type="ECO:0000256" key="1">
    <source>
        <dbReference type="ARBA" id="ARBA00022485"/>
    </source>
</evidence>
<dbReference type="GO" id="GO:0000287">
    <property type="term" value="F:magnesium ion binding"/>
    <property type="evidence" value="ECO:0007669"/>
    <property type="project" value="UniProtKB-UniRule"/>
</dbReference>
<dbReference type="InterPro" id="IPR013785">
    <property type="entry name" value="Aldolase_TIM"/>
</dbReference>
<comment type="cofactor">
    <cofactor evidence="8">
        <name>S-adenosyl-L-methionine</name>
        <dbReference type="ChEBI" id="CHEBI:59789"/>
    </cofactor>
    <text evidence="8">Binds 1 S-adenosyl-L-methionine per subunit.</text>
</comment>
<dbReference type="AlphaFoldDB" id="A0A517QX42"/>
<proteinExistence type="inferred from homology"/>
<evidence type="ECO:0000256" key="6">
    <source>
        <dbReference type="ARBA" id="ARBA00023014"/>
    </source>
</evidence>
<dbReference type="Gene3D" id="3.20.20.70">
    <property type="entry name" value="Aldolase class I"/>
    <property type="match status" value="1"/>
</dbReference>
<dbReference type="Proteomes" id="UP000317318">
    <property type="component" value="Chromosome"/>
</dbReference>
<evidence type="ECO:0000256" key="5">
    <source>
        <dbReference type="ARBA" id="ARBA00023004"/>
    </source>
</evidence>
<keyword evidence="11" id="KW-1185">Reference proteome</keyword>
<protein>
    <recommendedName>
        <fullName evidence="8">7-carboxy-7-deazaguanine synthase</fullName>
        <shortName evidence="8">CDG synthase</shortName>
        <ecNumber evidence="8">4.3.99.3</ecNumber>
    </recommendedName>
    <alternativeName>
        <fullName evidence="8">Queuosine biosynthesis protein QueE</fullName>
    </alternativeName>
</protein>
<comment type="pathway">
    <text evidence="8">Purine metabolism; 7-cyano-7-deazaguanine biosynthesis.</text>
</comment>
<dbReference type="PIRSF" id="PIRSF000370">
    <property type="entry name" value="QueE"/>
    <property type="match status" value="1"/>
</dbReference>
<keyword evidence="1 8" id="KW-0004">4Fe-4S</keyword>
<comment type="cofactor">
    <cofactor evidence="8">
        <name>[4Fe-4S] cluster</name>
        <dbReference type="ChEBI" id="CHEBI:49883"/>
    </cofactor>
    <text evidence="8">Binds 1 [4Fe-4S] cluster. The cluster is coordinated with 3 cysteines and an exchangeable S-adenosyl-L-methionine.</text>
</comment>
<feature type="binding site" evidence="8">
    <location>
        <position position="33"/>
    </location>
    <ligand>
        <name>[4Fe-4S] cluster</name>
        <dbReference type="ChEBI" id="CHEBI:49883"/>
        <note>4Fe-4S-S-AdoMet</note>
    </ligand>
</feature>
<dbReference type="PROSITE" id="PS51918">
    <property type="entry name" value="RADICAL_SAM"/>
    <property type="match status" value="1"/>
</dbReference>
<dbReference type="CDD" id="cd01335">
    <property type="entry name" value="Radical_SAM"/>
    <property type="match status" value="1"/>
</dbReference>
<name>A0A517QX42_9PLAN</name>
<dbReference type="PANTHER" id="PTHR42836:SF1">
    <property type="entry name" value="7-CARBOXY-7-DEAZAGUANINE SYNTHASE"/>
    <property type="match status" value="1"/>
</dbReference>
<keyword evidence="5 8" id="KW-0408">Iron</keyword>
<comment type="subunit">
    <text evidence="8">Homodimer.</text>
</comment>
<dbReference type="Pfam" id="PF04055">
    <property type="entry name" value="Radical_SAM"/>
    <property type="match status" value="1"/>
</dbReference>
<dbReference type="HAMAP" id="MF_00917">
    <property type="entry name" value="QueE"/>
    <property type="match status" value="1"/>
</dbReference>
<feature type="binding site" evidence="8">
    <location>
        <position position="29"/>
    </location>
    <ligand>
        <name>[4Fe-4S] cluster</name>
        <dbReference type="ChEBI" id="CHEBI:49883"/>
        <note>4Fe-4S-S-AdoMet</note>
    </ligand>
</feature>
<keyword evidence="2 8" id="KW-0949">S-adenosyl-L-methionine</keyword>
<dbReference type="GO" id="GO:0016840">
    <property type="term" value="F:carbon-nitrogen lyase activity"/>
    <property type="evidence" value="ECO:0007669"/>
    <property type="project" value="UniProtKB-UniRule"/>
</dbReference>
<feature type="binding site" evidence="8">
    <location>
        <begin position="10"/>
        <end position="12"/>
    </location>
    <ligand>
        <name>substrate</name>
    </ligand>
</feature>
<feature type="binding site" evidence="8">
    <location>
        <position position="25"/>
    </location>
    <ligand>
        <name>substrate</name>
    </ligand>
</feature>
<dbReference type="RefSeq" id="WP_145362365.1">
    <property type="nucleotide sequence ID" value="NZ_CP036268.1"/>
</dbReference>
<accession>A0A517QX42</accession>
<evidence type="ECO:0000256" key="2">
    <source>
        <dbReference type="ARBA" id="ARBA00022691"/>
    </source>
</evidence>
<comment type="caution">
    <text evidence="8">Lacks conserved residue(s) required for the propagation of feature annotation.</text>
</comment>
<comment type="catalytic activity">
    <reaction evidence="8">
        <text>6-carboxy-5,6,7,8-tetrahydropterin + H(+) = 7-carboxy-7-carbaguanine + NH4(+)</text>
        <dbReference type="Rhea" id="RHEA:27974"/>
        <dbReference type="ChEBI" id="CHEBI:15378"/>
        <dbReference type="ChEBI" id="CHEBI:28938"/>
        <dbReference type="ChEBI" id="CHEBI:61032"/>
        <dbReference type="ChEBI" id="CHEBI:61036"/>
        <dbReference type="EC" id="4.3.99.3"/>
    </reaction>
</comment>
<dbReference type="EMBL" id="CP036268">
    <property type="protein sequence ID" value="QDT36140.1"/>
    <property type="molecule type" value="Genomic_DNA"/>
</dbReference>
<dbReference type="PANTHER" id="PTHR42836">
    <property type="entry name" value="7-CARBOXY-7-DEAZAGUANINE SYNTHASE"/>
    <property type="match status" value="1"/>
</dbReference>
<dbReference type="GO" id="GO:1904047">
    <property type="term" value="F:S-adenosyl-L-methionine binding"/>
    <property type="evidence" value="ECO:0007669"/>
    <property type="project" value="UniProtKB-UniRule"/>
</dbReference>
<evidence type="ECO:0000256" key="4">
    <source>
        <dbReference type="ARBA" id="ARBA00022842"/>
    </source>
</evidence>
<feature type="binding site" evidence="8">
    <location>
        <begin position="114"/>
        <end position="116"/>
    </location>
    <ligand>
        <name>S-adenosyl-L-methionine</name>
        <dbReference type="ChEBI" id="CHEBI:59789"/>
    </ligand>
</feature>
<dbReference type="GO" id="GO:0008616">
    <property type="term" value="P:tRNA queuosine(34) biosynthetic process"/>
    <property type="evidence" value="ECO:0007669"/>
    <property type="project" value="UniProtKB-UniRule"/>
</dbReference>
<evidence type="ECO:0000313" key="11">
    <source>
        <dbReference type="Proteomes" id="UP000317318"/>
    </source>
</evidence>
<feature type="binding site" evidence="8">
    <location>
        <position position="38"/>
    </location>
    <ligand>
        <name>Mg(2+)</name>
        <dbReference type="ChEBI" id="CHEBI:18420"/>
    </ligand>
</feature>
<dbReference type="SFLD" id="SFLDS00029">
    <property type="entry name" value="Radical_SAM"/>
    <property type="match status" value="1"/>
</dbReference>
<dbReference type="GO" id="GO:0051539">
    <property type="term" value="F:4 iron, 4 sulfur cluster binding"/>
    <property type="evidence" value="ECO:0007669"/>
    <property type="project" value="UniProtKB-UniRule"/>
</dbReference>
<feature type="domain" description="Radical SAM core" evidence="9">
    <location>
        <begin position="16"/>
        <end position="232"/>
    </location>
</feature>
<feature type="binding site" evidence="8">
    <location>
        <begin position="35"/>
        <end position="37"/>
    </location>
    <ligand>
        <name>S-adenosyl-L-methionine</name>
        <dbReference type="ChEBI" id="CHEBI:59789"/>
    </ligand>
</feature>
<dbReference type="OrthoDB" id="9792276at2"/>
<dbReference type="InterPro" id="IPR058240">
    <property type="entry name" value="rSAM_sf"/>
</dbReference>
<keyword evidence="6 8" id="KW-0411">Iron-sulfur</keyword>
<evidence type="ECO:0000256" key="7">
    <source>
        <dbReference type="ARBA" id="ARBA00023239"/>
    </source>
</evidence>
<feature type="binding site" evidence="8">
    <location>
        <position position="72"/>
    </location>
    <ligand>
        <name>S-adenosyl-L-methionine</name>
        <dbReference type="ChEBI" id="CHEBI:59789"/>
    </ligand>
</feature>
<keyword evidence="8" id="KW-0671">Queuosine biosynthesis</keyword>
<keyword evidence="4 8" id="KW-0460">Magnesium</keyword>
<dbReference type="UniPathway" id="UPA00391"/>
<reference evidence="10 11" key="1">
    <citation type="submission" date="2019-02" db="EMBL/GenBank/DDBJ databases">
        <title>Deep-cultivation of Planctomycetes and their phenomic and genomic characterization uncovers novel biology.</title>
        <authorList>
            <person name="Wiegand S."/>
            <person name="Jogler M."/>
            <person name="Boedeker C."/>
            <person name="Pinto D."/>
            <person name="Vollmers J."/>
            <person name="Rivas-Marin E."/>
            <person name="Kohn T."/>
            <person name="Peeters S.H."/>
            <person name="Heuer A."/>
            <person name="Rast P."/>
            <person name="Oberbeckmann S."/>
            <person name="Bunk B."/>
            <person name="Jeske O."/>
            <person name="Meyerdierks A."/>
            <person name="Storesund J.E."/>
            <person name="Kallscheuer N."/>
            <person name="Luecker S."/>
            <person name="Lage O.M."/>
            <person name="Pohl T."/>
            <person name="Merkel B.J."/>
            <person name="Hornburger P."/>
            <person name="Mueller R.-W."/>
            <person name="Bruemmer F."/>
            <person name="Labrenz M."/>
            <person name="Spormann A.M."/>
            <person name="Op den Camp H."/>
            <person name="Overmann J."/>
            <person name="Amann R."/>
            <person name="Jetten M.S.M."/>
            <person name="Mascher T."/>
            <person name="Medema M.H."/>
            <person name="Devos D.P."/>
            <person name="Kaster A.-K."/>
            <person name="Ovreas L."/>
            <person name="Rohde M."/>
            <person name="Galperin M.Y."/>
            <person name="Jogler C."/>
        </authorList>
    </citation>
    <scope>NUCLEOTIDE SEQUENCE [LARGE SCALE GENOMIC DNA]</scope>
    <source>
        <strain evidence="10 11">Pan189</strain>
    </source>
</reference>
<dbReference type="InterPro" id="IPR007197">
    <property type="entry name" value="rSAM"/>
</dbReference>
<evidence type="ECO:0000313" key="10">
    <source>
        <dbReference type="EMBL" id="QDT36140.1"/>
    </source>
</evidence>
<organism evidence="10 11">
    <name type="scientific">Stratiformator vulcanicus</name>
    <dbReference type="NCBI Taxonomy" id="2527980"/>
    <lineage>
        <taxon>Bacteria</taxon>
        <taxon>Pseudomonadati</taxon>
        <taxon>Planctomycetota</taxon>
        <taxon>Planctomycetia</taxon>
        <taxon>Planctomycetales</taxon>
        <taxon>Planctomycetaceae</taxon>
        <taxon>Stratiformator</taxon>
    </lineage>
</organism>
<sequence length="236" mass="27147">MFVSEIFHSIQGEGGLAGTPSVFVRTSGCNLRCWFCDTPYTSWNPEGWHEEWQSVLDKALSFECEHVVVTGGEPLLQPDVVPLTKALSEAGRHITIETAGTVDRDVAADLMSISPKLENSNPHRDRPVEQDAKLRRRWSDRHDRIRNRPDVITRFISDYGYQLKFVVDQPTDLDDVEHWLTQHPSAKREHVYLMPQARSEDELADRSDWLIEAAAVRGYQFSPRLHVEWWGNVRGR</sequence>
<comment type="function">
    <text evidence="8">Catalyzes the complex heterocyclic radical-mediated conversion of 6-carboxy-5,6,7,8-tetrahydropterin (CPH4) to 7-carboxy-7-deazaguanine (CDG), a step common to the biosynthetic pathways of all 7-deazapurine-containing compounds.</text>
</comment>
<evidence type="ECO:0000256" key="3">
    <source>
        <dbReference type="ARBA" id="ARBA00022723"/>
    </source>
</evidence>
<dbReference type="KEGG" id="svp:Pan189_04950"/>
<gene>
    <name evidence="8 10" type="primary">queE</name>
    <name evidence="10" type="ORF">Pan189_04950</name>
</gene>
<evidence type="ECO:0000256" key="8">
    <source>
        <dbReference type="HAMAP-Rule" id="MF_00917"/>
    </source>
</evidence>
<keyword evidence="7 8" id="KW-0456">Lyase</keyword>
<dbReference type="InterPro" id="IPR024924">
    <property type="entry name" value="7-CO-7-deazaguanine_synth-like"/>
</dbReference>
<feature type="binding site" evidence="8">
    <location>
        <position position="36"/>
    </location>
    <ligand>
        <name>[4Fe-4S] cluster</name>
        <dbReference type="ChEBI" id="CHEBI:49883"/>
        <note>4Fe-4S-S-AdoMet</note>
    </ligand>
</feature>
<comment type="cofactor">
    <cofactor evidence="8">
        <name>Mg(2+)</name>
        <dbReference type="ChEBI" id="CHEBI:18420"/>
    </cofactor>
</comment>
<evidence type="ECO:0000259" key="9">
    <source>
        <dbReference type="PROSITE" id="PS51918"/>
    </source>
</evidence>
<dbReference type="SUPFAM" id="SSF102114">
    <property type="entry name" value="Radical SAM enzymes"/>
    <property type="match status" value="1"/>
</dbReference>
<comment type="similarity">
    <text evidence="8">Belongs to the radical SAM superfamily. 7-carboxy-7-deazaguanine synthase family.</text>
</comment>
<keyword evidence="3 8" id="KW-0479">Metal-binding</keyword>